<dbReference type="RefSeq" id="XP_017997231.1">
    <property type="nucleotide sequence ID" value="XM_018141488.1"/>
</dbReference>
<sequence length="244" mass="26059">MSYLVTGANSGIGLELVTQLSALPTSKVTRVFALVRRSSEALDALPSDRVTTIIISNLADAAEVSKAVASATEKLDGKGLDVLINNAGAMEPTGGKFEPTQKTQDMSAQELMSTLESNVATSLVVTSSFLPLLKQGKQKKIFNITTCGAFHAYKISKAAMNMLNQQFAGELEAEGFCVALITPGWLKSRHPQADLEVSVGVKAVLDIVFGAGPEQNGKFLNIRVAGWEENTKGPNKYDGKEIPW</sequence>
<dbReference type="AlphaFoldDB" id="A0A0N0NJT6"/>
<protein>
    <submittedName>
        <fullName evidence="2">C-factor</fullName>
    </submittedName>
</protein>
<dbReference type="PANTHER" id="PTHR43544">
    <property type="entry name" value="SHORT-CHAIN DEHYDROGENASE/REDUCTASE"/>
    <property type="match status" value="1"/>
</dbReference>
<comment type="similarity">
    <text evidence="1">Belongs to the short-chain dehydrogenases/reductases (SDR) family.</text>
</comment>
<dbReference type="InterPro" id="IPR036291">
    <property type="entry name" value="NAD(P)-bd_dom_sf"/>
</dbReference>
<comment type="caution">
    <text evidence="2">The sequence shown here is derived from an EMBL/GenBank/DDBJ whole genome shotgun (WGS) entry which is preliminary data.</text>
</comment>
<dbReference type="GO" id="GO:0016491">
    <property type="term" value="F:oxidoreductase activity"/>
    <property type="evidence" value="ECO:0007669"/>
    <property type="project" value="TreeGrafter"/>
</dbReference>
<dbReference type="PRINTS" id="PR00081">
    <property type="entry name" value="GDHRDH"/>
</dbReference>
<organism evidence="2 3">
    <name type="scientific">Cyphellophora attinorum</name>
    <dbReference type="NCBI Taxonomy" id="1664694"/>
    <lineage>
        <taxon>Eukaryota</taxon>
        <taxon>Fungi</taxon>
        <taxon>Dikarya</taxon>
        <taxon>Ascomycota</taxon>
        <taxon>Pezizomycotina</taxon>
        <taxon>Eurotiomycetes</taxon>
        <taxon>Chaetothyriomycetidae</taxon>
        <taxon>Chaetothyriales</taxon>
        <taxon>Cyphellophoraceae</taxon>
        <taxon>Cyphellophora</taxon>
    </lineage>
</organism>
<dbReference type="InterPro" id="IPR051468">
    <property type="entry name" value="Fungal_SecMetab_SDRs"/>
</dbReference>
<gene>
    <name evidence="2" type="ORF">AB675_1587</name>
</gene>
<evidence type="ECO:0000313" key="2">
    <source>
        <dbReference type="EMBL" id="KPI37268.1"/>
    </source>
</evidence>
<evidence type="ECO:0000313" key="3">
    <source>
        <dbReference type="Proteomes" id="UP000038010"/>
    </source>
</evidence>
<dbReference type="GeneID" id="28733368"/>
<dbReference type="Gene3D" id="3.40.50.720">
    <property type="entry name" value="NAD(P)-binding Rossmann-like Domain"/>
    <property type="match status" value="1"/>
</dbReference>
<dbReference type="VEuPathDB" id="FungiDB:AB675_1587"/>
<evidence type="ECO:0000256" key="1">
    <source>
        <dbReference type="ARBA" id="ARBA00006484"/>
    </source>
</evidence>
<dbReference type="Pfam" id="PF00106">
    <property type="entry name" value="adh_short"/>
    <property type="match status" value="1"/>
</dbReference>
<accession>A0A0N0NJT6</accession>
<proteinExistence type="inferred from homology"/>
<dbReference type="SUPFAM" id="SSF51735">
    <property type="entry name" value="NAD(P)-binding Rossmann-fold domains"/>
    <property type="match status" value="1"/>
</dbReference>
<reference evidence="2 3" key="1">
    <citation type="submission" date="2015-06" db="EMBL/GenBank/DDBJ databases">
        <title>Draft genome of the ant-associated black yeast Phialophora attae CBS 131958.</title>
        <authorList>
            <person name="Moreno L.F."/>
            <person name="Stielow B.J."/>
            <person name="de Hoog S."/>
            <person name="Vicente V.A."/>
            <person name="Weiss V.A."/>
            <person name="de Vries M."/>
            <person name="Cruz L.M."/>
            <person name="Souza E.M."/>
        </authorList>
    </citation>
    <scope>NUCLEOTIDE SEQUENCE [LARGE SCALE GENOMIC DNA]</scope>
    <source>
        <strain evidence="2 3">CBS 131958</strain>
    </source>
</reference>
<dbReference type="OrthoDB" id="7289984at2759"/>
<dbReference type="GO" id="GO:0005737">
    <property type="term" value="C:cytoplasm"/>
    <property type="evidence" value="ECO:0007669"/>
    <property type="project" value="TreeGrafter"/>
</dbReference>
<dbReference type="PANTHER" id="PTHR43544:SF36">
    <property type="entry name" value="CHAIN OXIDOREDUCTASE (CSGA), PUTATIVE (AFU_ORTHOLOGUE AFUA_4G00910)-RELATED"/>
    <property type="match status" value="1"/>
</dbReference>
<dbReference type="Proteomes" id="UP000038010">
    <property type="component" value="Unassembled WGS sequence"/>
</dbReference>
<name>A0A0N0NJT6_9EURO</name>
<keyword evidence="3" id="KW-1185">Reference proteome</keyword>
<dbReference type="EMBL" id="LFJN01000025">
    <property type="protein sequence ID" value="KPI37268.1"/>
    <property type="molecule type" value="Genomic_DNA"/>
</dbReference>
<dbReference type="InterPro" id="IPR002347">
    <property type="entry name" value="SDR_fam"/>
</dbReference>